<feature type="domain" description="Manganese/iron superoxide dismutase C-terminal" evidence="15">
    <location>
        <begin position="112"/>
        <end position="215"/>
    </location>
</feature>
<evidence type="ECO:0000313" key="17">
    <source>
        <dbReference type="Proteomes" id="UP000494165"/>
    </source>
</evidence>
<dbReference type="GO" id="GO:0042803">
    <property type="term" value="F:protein homodimerization activity"/>
    <property type="evidence" value="ECO:0007669"/>
    <property type="project" value="UniProtKB-ARBA"/>
</dbReference>
<dbReference type="PIRSF" id="PIRSF000349">
    <property type="entry name" value="SODismutase"/>
    <property type="match status" value="1"/>
</dbReference>
<sequence>MLSSRGLVSLARVRQGLKVLACDKHTLPDLPYDYNALEPVISAEIMQLHHSKHHATYVTNLNVAEEKLAEAQAKNDVSTIISLAPALRFNGGGHLNHSIFWQNLSPNGGGEPTGALLEAIKRDFGSFENLKNQLSASTVAVQGSGWGWLGYNKQSKRLQIAACPNQDPLEATTGLVPLFGIDVWEHAYYLQYKNVRPDYVKAIFNKANWADVAERLAKASK</sequence>
<name>A0A8S1D8J9_9INSE</name>
<dbReference type="SUPFAM" id="SSF54719">
    <property type="entry name" value="Fe,Mn superoxide dismutase (SOD), C-terminal domain"/>
    <property type="match status" value="1"/>
</dbReference>
<evidence type="ECO:0000256" key="1">
    <source>
        <dbReference type="ARBA" id="ARBA00001936"/>
    </source>
</evidence>
<keyword evidence="10" id="KW-0464">Manganese</keyword>
<feature type="binding site" evidence="12">
    <location>
        <position position="49"/>
    </location>
    <ligand>
        <name>Mn(2+)</name>
        <dbReference type="ChEBI" id="CHEBI:29035"/>
    </ligand>
</feature>
<evidence type="ECO:0000256" key="7">
    <source>
        <dbReference type="ARBA" id="ARBA00022723"/>
    </source>
</evidence>
<dbReference type="EC" id="1.15.1.1" evidence="6 13"/>
<dbReference type="GO" id="GO:0005739">
    <property type="term" value="C:mitochondrion"/>
    <property type="evidence" value="ECO:0007669"/>
    <property type="project" value="UniProtKB-SubCell"/>
</dbReference>
<dbReference type="InterPro" id="IPR019833">
    <property type="entry name" value="Mn/Fe_SOD_BS"/>
</dbReference>
<feature type="binding site" evidence="12">
    <location>
        <position position="186"/>
    </location>
    <ligand>
        <name>Mn(2+)</name>
        <dbReference type="ChEBI" id="CHEBI:29035"/>
    </ligand>
</feature>
<comment type="catalytic activity">
    <reaction evidence="11 13">
        <text>2 superoxide + 2 H(+) = H2O2 + O2</text>
        <dbReference type="Rhea" id="RHEA:20696"/>
        <dbReference type="ChEBI" id="CHEBI:15378"/>
        <dbReference type="ChEBI" id="CHEBI:15379"/>
        <dbReference type="ChEBI" id="CHEBI:16240"/>
        <dbReference type="ChEBI" id="CHEBI:18421"/>
        <dbReference type="EC" id="1.15.1.1"/>
    </reaction>
</comment>
<dbReference type="Pfam" id="PF02777">
    <property type="entry name" value="Sod_Fe_C"/>
    <property type="match status" value="1"/>
</dbReference>
<evidence type="ECO:0000256" key="5">
    <source>
        <dbReference type="ARBA" id="ARBA00011881"/>
    </source>
</evidence>
<dbReference type="InterPro" id="IPR019832">
    <property type="entry name" value="Mn/Fe_SOD_C"/>
</dbReference>
<protein>
    <recommendedName>
        <fullName evidence="6 13">Superoxide dismutase</fullName>
        <ecNumber evidence="6 13">1.15.1.1</ecNumber>
    </recommendedName>
</protein>
<dbReference type="InterPro" id="IPR019831">
    <property type="entry name" value="Mn/Fe_SOD_N"/>
</dbReference>
<comment type="caution">
    <text evidence="16">The sequence shown here is derived from an EMBL/GenBank/DDBJ whole genome shotgun (WGS) entry which is preliminary data.</text>
</comment>
<evidence type="ECO:0000256" key="10">
    <source>
        <dbReference type="ARBA" id="ARBA00023211"/>
    </source>
</evidence>
<evidence type="ECO:0000256" key="3">
    <source>
        <dbReference type="ARBA" id="ARBA00004173"/>
    </source>
</evidence>
<dbReference type="GO" id="GO:0030145">
    <property type="term" value="F:manganese ion binding"/>
    <property type="evidence" value="ECO:0007669"/>
    <property type="project" value="TreeGrafter"/>
</dbReference>
<feature type="binding site" evidence="12">
    <location>
        <position position="97"/>
    </location>
    <ligand>
        <name>Mn(2+)</name>
        <dbReference type="ChEBI" id="CHEBI:29035"/>
    </ligand>
</feature>
<evidence type="ECO:0000256" key="13">
    <source>
        <dbReference type="RuleBase" id="RU000414"/>
    </source>
</evidence>
<dbReference type="Gene3D" id="3.55.40.20">
    <property type="entry name" value="Iron/manganese superoxide dismutase, C-terminal domain"/>
    <property type="match status" value="1"/>
</dbReference>
<dbReference type="PANTHER" id="PTHR11404:SF6">
    <property type="entry name" value="SUPEROXIDE DISMUTASE [MN], MITOCHONDRIAL"/>
    <property type="match status" value="1"/>
</dbReference>
<comment type="function">
    <text evidence="2">Destroys superoxide anion radicals which are normally produced within the cells and which are toxic to biological systems.</text>
</comment>
<organism evidence="16 17">
    <name type="scientific">Cloeon dipterum</name>
    <dbReference type="NCBI Taxonomy" id="197152"/>
    <lineage>
        <taxon>Eukaryota</taxon>
        <taxon>Metazoa</taxon>
        <taxon>Ecdysozoa</taxon>
        <taxon>Arthropoda</taxon>
        <taxon>Hexapoda</taxon>
        <taxon>Insecta</taxon>
        <taxon>Pterygota</taxon>
        <taxon>Palaeoptera</taxon>
        <taxon>Ephemeroptera</taxon>
        <taxon>Pisciforma</taxon>
        <taxon>Baetidae</taxon>
        <taxon>Cloeon</taxon>
    </lineage>
</organism>
<dbReference type="Gene3D" id="1.10.287.990">
    <property type="entry name" value="Fe,Mn superoxide dismutase (SOD) domain"/>
    <property type="match status" value="1"/>
</dbReference>
<comment type="cofactor">
    <cofactor evidence="1">
        <name>Mn(2+)</name>
        <dbReference type="ChEBI" id="CHEBI:29035"/>
    </cofactor>
</comment>
<dbReference type="FunFam" id="1.10.287.990:FF:000001">
    <property type="entry name" value="Superoxide dismutase"/>
    <property type="match status" value="1"/>
</dbReference>
<feature type="domain" description="Manganese/iron superoxide dismutase N-terminal" evidence="14">
    <location>
        <begin position="24"/>
        <end position="105"/>
    </location>
</feature>
<keyword evidence="9" id="KW-0496">Mitochondrion</keyword>
<evidence type="ECO:0000256" key="4">
    <source>
        <dbReference type="ARBA" id="ARBA00008714"/>
    </source>
</evidence>
<dbReference type="Pfam" id="PF00081">
    <property type="entry name" value="Sod_Fe_N"/>
    <property type="match status" value="1"/>
</dbReference>
<keyword evidence="7 12" id="KW-0479">Metal-binding</keyword>
<dbReference type="GO" id="GO:0004784">
    <property type="term" value="F:superoxide dismutase activity"/>
    <property type="evidence" value="ECO:0007669"/>
    <property type="project" value="UniProtKB-EC"/>
</dbReference>
<dbReference type="PRINTS" id="PR01703">
    <property type="entry name" value="MNSODISMTASE"/>
</dbReference>
<evidence type="ECO:0000256" key="12">
    <source>
        <dbReference type="PIRSR" id="PIRSR000349-1"/>
    </source>
</evidence>
<evidence type="ECO:0000256" key="9">
    <source>
        <dbReference type="ARBA" id="ARBA00023128"/>
    </source>
</evidence>
<dbReference type="InterPro" id="IPR001189">
    <property type="entry name" value="Mn/Fe_SOD"/>
</dbReference>
<dbReference type="GO" id="GO:0098803">
    <property type="term" value="C:respiratory chain complex"/>
    <property type="evidence" value="ECO:0007669"/>
    <property type="project" value="UniProtKB-ARBA"/>
</dbReference>
<evidence type="ECO:0000256" key="8">
    <source>
        <dbReference type="ARBA" id="ARBA00023002"/>
    </source>
</evidence>
<keyword evidence="17" id="KW-1185">Reference proteome</keyword>
<dbReference type="Proteomes" id="UP000494165">
    <property type="component" value="Unassembled WGS sequence"/>
</dbReference>
<accession>A0A8S1D8J9</accession>
<dbReference type="PROSITE" id="PS00088">
    <property type="entry name" value="SOD_MN"/>
    <property type="match status" value="1"/>
</dbReference>
<evidence type="ECO:0000259" key="14">
    <source>
        <dbReference type="Pfam" id="PF00081"/>
    </source>
</evidence>
<gene>
    <name evidence="16" type="ORF">CLODIP_2_CD03150</name>
</gene>
<dbReference type="FunFam" id="3.55.40.20:FF:000003">
    <property type="entry name" value="Superoxide dismutase [Mn], mitochondrial"/>
    <property type="match status" value="1"/>
</dbReference>
<comment type="similarity">
    <text evidence="4 13">Belongs to the iron/manganese superoxide dismutase family.</text>
</comment>
<comment type="subcellular location">
    <subcellularLocation>
        <location evidence="3">Mitochondrion</location>
    </subcellularLocation>
</comment>
<dbReference type="SUPFAM" id="SSF46609">
    <property type="entry name" value="Fe,Mn superoxide dismutase (SOD), N-terminal domain"/>
    <property type="match status" value="1"/>
</dbReference>
<evidence type="ECO:0000259" key="15">
    <source>
        <dbReference type="Pfam" id="PF02777"/>
    </source>
</evidence>
<dbReference type="InterPro" id="IPR036314">
    <property type="entry name" value="SOD_C_sf"/>
</dbReference>
<dbReference type="AlphaFoldDB" id="A0A8S1D8J9"/>
<comment type="subunit">
    <text evidence="5">Homotetramer.</text>
</comment>
<dbReference type="OrthoDB" id="239262at2759"/>
<evidence type="ECO:0000256" key="2">
    <source>
        <dbReference type="ARBA" id="ARBA00002170"/>
    </source>
</evidence>
<dbReference type="InterPro" id="IPR036324">
    <property type="entry name" value="Mn/Fe_SOD_N_sf"/>
</dbReference>
<dbReference type="EMBL" id="CADEPI010000136">
    <property type="protein sequence ID" value="CAB3376888.1"/>
    <property type="molecule type" value="Genomic_DNA"/>
</dbReference>
<keyword evidence="8 13" id="KW-0560">Oxidoreductase</keyword>
<evidence type="ECO:0000256" key="11">
    <source>
        <dbReference type="ARBA" id="ARBA00049204"/>
    </source>
</evidence>
<comment type="function">
    <text evidence="13">Destroys radicals which are normally produced within the cells and which are toxic to biological systems.</text>
</comment>
<evidence type="ECO:0000256" key="6">
    <source>
        <dbReference type="ARBA" id="ARBA00012682"/>
    </source>
</evidence>
<dbReference type="InterPro" id="IPR050265">
    <property type="entry name" value="Fe/Mn_Superoxide_Dismutase"/>
</dbReference>
<dbReference type="PANTHER" id="PTHR11404">
    <property type="entry name" value="SUPEROXIDE DISMUTASE 2"/>
    <property type="match status" value="1"/>
</dbReference>
<feature type="binding site" evidence="12">
    <location>
        <position position="182"/>
    </location>
    <ligand>
        <name>Mn(2+)</name>
        <dbReference type="ChEBI" id="CHEBI:29035"/>
    </ligand>
</feature>
<evidence type="ECO:0000313" key="16">
    <source>
        <dbReference type="EMBL" id="CAB3376888.1"/>
    </source>
</evidence>
<reference evidence="16 17" key="1">
    <citation type="submission" date="2020-04" db="EMBL/GenBank/DDBJ databases">
        <authorList>
            <person name="Alioto T."/>
            <person name="Alioto T."/>
            <person name="Gomez Garrido J."/>
        </authorList>
    </citation>
    <scope>NUCLEOTIDE SEQUENCE [LARGE SCALE GENOMIC DNA]</scope>
</reference>
<proteinExistence type="inferred from homology"/>